<accession>A0A378IW75</accession>
<proteinExistence type="predicted"/>
<protein>
    <submittedName>
        <fullName evidence="1">Ankyrin repeats (3 copies)</fullName>
    </submittedName>
</protein>
<evidence type="ECO:0000313" key="2">
    <source>
        <dbReference type="Proteomes" id="UP000254033"/>
    </source>
</evidence>
<dbReference type="SUPFAM" id="SSF48403">
    <property type="entry name" value="Ankyrin repeat"/>
    <property type="match status" value="1"/>
</dbReference>
<reference evidence="1 2" key="1">
    <citation type="submission" date="2018-06" db="EMBL/GenBank/DDBJ databases">
        <authorList>
            <consortium name="Pathogen Informatics"/>
            <person name="Doyle S."/>
        </authorList>
    </citation>
    <scope>NUCLEOTIDE SEQUENCE [LARGE SCALE GENOMIC DNA]</scope>
    <source>
        <strain evidence="1 2">NCTC11978</strain>
    </source>
</reference>
<dbReference type="EMBL" id="UGNY01000001">
    <property type="protein sequence ID" value="STX39313.1"/>
    <property type="molecule type" value="Genomic_DNA"/>
</dbReference>
<evidence type="ECO:0000313" key="1">
    <source>
        <dbReference type="EMBL" id="STX39313.1"/>
    </source>
</evidence>
<dbReference type="RefSeq" id="WP_115175828.1">
    <property type="nucleotide sequence ID" value="NZ_UGNY01000001.1"/>
</dbReference>
<organism evidence="1 2">
    <name type="scientific">Legionella feeleii</name>
    <dbReference type="NCBI Taxonomy" id="453"/>
    <lineage>
        <taxon>Bacteria</taxon>
        <taxon>Pseudomonadati</taxon>
        <taxon>Pseudomonadota</taxon>
        <taxon>Gammaproteobacteria</taxon>
        <taxon>Legionellales</taxon>
        <taxon>Legionellaceae</taxon>
        <taxon>Legionella</taxon>
    </lineage>
</organism>
<gene>
    <name evidence="1" type="ORF">NCTC11978_02508</name>
</gene>
<name>A0A378IW75_9GAMM</name>
<dbReference type="Gene3D" id="1.25.40.20">
    <property type="entry name" value="Ankyrin repeat-containing domain"/>
    <property type="match status" value="2"/>
</dbReference>
<dbReference type="AlphaFoldDB" id="A0A378IW75"/>
<dbReference type="Proteomes" id="UP000254033">
    <property type="component" value="Unassembled WGS sequence"/>
</dbReference>
<dbReference type="InterPro" id="IPR036770">
    <property type="entry name" value="Ankyrin_rpt-contain_sf"/>
</dbReference>
<sequence>MPSLPQEVLIAKASQWQSRFRGNTADFNDEVTNKGVCLGLSVWRLYCTLTGKYKEYENLLKLIYKADPLAGNISPEVHQAFETFIQNTLWLHRTLGIEAGTTQSHMQGALEALFKRKGEAFPLTYHHQLAGVLSEEELKAILSTYLTINPNLQQGVGFTLGCHEHALSITRVGNQIEVVDPSYGTVWSIEVPQKGTAEADAAALKVIVNQMFEEALSSALHFDEAEFQGTYHGIRMHVYSRLHNPTPAVLPTIYPPATELLTPLYEKRKDSLAQQGANSKDNALDFAIQNGDSKLVLYIEQSLGKEKLETCIKHALKTAVSYGQFEFVKRYYKKEHVDQNVMVEAYSSGDPQIINFLLEKGHRFEKNAFEHALAESARKDQGYTFTLLMEYYHKFHTEQPTLINPAQLVTAGKERMPLLNIAAKHTSVEVMRMLLKANVDLSLTDASGRNCLHYLSPQQTKLFVDIATRKPELLLTKDKKGQSPLFRLYKEGRESCEQICTLLIKKGEWYESYILALIHNNQNIIKQCRENIPFSTMLKREGDSRAGINRFVELCERTQFEDGRAAPFIQALAGMNYREQTQDTLHDIYLLALKHAHKETITSVLQVPTFDQNALFKKGPVVALHPWPQLTQKPELFDLIASKIAISKLSQDSLIEYYLLALQHKKIDLCKEISNRIVDKSALLLISPRSGTDPYDFFEKDESLFNQIIKPIAVEGLKAEALNQLYKLGLLHNNQDIYSKCIKKLREDPRFVTRTDDLDWCYQKQNHVLFKELFAIKAVHEEWCKKTFIKSMDENNYEIAAGILTKFPQFVNTETDNINGSPQLPLWVAIHKKDAVRCQFLLEHNADPYKKRLSVTLMAEGQRREPLKKLFDSYDAGIKATQKQFLDVFEQLKEHKHWNLKQKYGFFGDYVNAISLPLGNNKILHLPRELKETLELIQKACQETSLPLLKGHVNKLTLGINALPDKIMPVALKQKLIEAVLPSKGVAPAHREAIQQMRVGPA</sequence>